<dbReference type="GO" id="GO:0000053">
    <property type="term" value="P:argininosuccinate metabolic process"/>
    <property type="evidence" value="ECO:0007669"/>
    <property type="project" value="TreeGrafter"/>
</dbReference>
<name>A0A0F9ETA7_9ZZZZ</name>
<evidence type="ECO:0000256" key="2">
    <source>
        <dbReference type="ARBA" id="ARBA00012286"/>
    </source>
</evidence>
<comment type="pathway">
    <text evidence="1">Amino-acid biosynthesis; L-arginine biosynthesis; L-arginine from L-ornithine and carbamoyl phosphate: step 2/3.</text>
</comment>
<keyword evidence="3" id="KW-0055">Arginine biosynthesis</keyword>
<evidence type="ECO:0000256" key="7">
    <source>
        <dbReference type="ARBA" id="ARBA00022840"/>
    </source>
</evidence>
<evidence type="ECO:0000256" key="5">
    <source>
        <dbReference type="ARBA" id="ARBA00022605"/>
    </source>
</evidence>
<dbReference type="InterPro" id="IPR001518">
    <property type="entry name" value="Arginosuc_synth"/>
</dbReference>
<dbReference type="EC" id="6.3.4.5" evidence="2"/>
<evidence type="ECO:0000256" key="4">
    <source>
        <dbReference type="ARBA" id="ARBA00022598"/>
    </source>
</evidence>
<organism evidence="9">
    <name type="scientific">marine sediment metagenome</name>
    <dbReference type="NCBI Taxonomy" id="412755"/>
    <lineage>
        <taxon>unclassified sequences</taxon>
        <taxon>metagenomes</taxon>
        <taxon>ecological metagenomes</taxon>
    </lineage>
</organism>
<dbReference type="GO" id="GO:0005737">
    <property type="term" value="C:cytoplasm"/>
    <property type="evidence" value="ECO:0007669"/>
    <property type="project" value="TreeGrafter"/>
</dbReference>
<evidence type="ECO:0000256" key="6">
    <source>
        <dbReference type="ARBA" id="ARBA00022741"/>
    </source>
</evidence>
<dbReference type="Pfam" id="PF20979">
    <property type="entry name" value="Arginosuc_syn_C"/>
    <property type="match status" value="1"/>
</dbReference>
<dbReference type="AlphaFoldDB" id="A0A0F9ETA7"/>
<protein>
    <recommendedName>
        <fullName evidence="2">argininosuccinate synthase</fullName>
        <ecNumber evidence="2">6.3.4.5</ecNumber>
    </recommendedName>
</protein>
<evidence type="ECO:0000313" key="9">
    <source>
        <dbReference type="EMBL" id="KKL48170.1"/>
    </source>
</evidence>
<evidence type="ECO:0000256" key="3">
    <source>
        <dbReference type="ARBA" id="ARBA00022571"/>
    </source>
</evidence>
<keyword evidence="6" id="KW-0547">Nucleotide-binding</keyword>
<dbReference type="EMBL" id="LAZR01033409">
    <property type="protein sequence ID" value="KKL48170.1"/>
    <property type="molecule type" value="Genomic_DNA"/>
</dbReference>
<dbReference type="GO" id="GO:0004055">
    <property type="term" value="F:argininosuccinate synthase activity"/>
    <property type="evidence" value="ECO:0007669"/>
    <property type="project" value="UniProtKB-EC"/>
</dbReference>
<keyword evidence="7" id="KW-0067">ATP-binding</keyword>
<keyword evidence="4" id="KW-0436">Ligase</keyword>
<proteinExistence type="predicted"/>
<evidence type="ECO:0000259" key="8">
    <source>
        <dbReference type="Pfam" id="PF20979"/>
    </source>
</evidence>
<feature type="domain" description="Arginosuccinate synthase C-terminal" evidence="8">
    <location>
        <begin position="3"/>
        <end position="57"/>
    </location>
</feature>
<dbReference type="GO" id="GO:0000050">
    <property type="term" value="P:urea cycle"/>
    <property type="evidence" value="ECO:0007669"/>
    <property type="project" value="TreeGrafter"/>
</dbReference>
<gene>
    <name evidence="9" type="ORF">LCGC14_2328200</name>
</gene>
<evidence type="ECO:0000256" key="1">
    <source>
        <dbReference type="ARBA" id="ARBA00004967"/>
    </source>
</evidence>
<accession>A0A0F9ETA7</accession>
<dbReference type="Gene3D" id="3.90.1260.10">
    <property type="entry name" value="Argininosuccinate synthetase, chain A, domain 2"/>
    <property type="match status" value="1"/>
</dbReference>
<dbReference type="UniPathway" id="UPA00068">
    <property type="reaction ID" value="UER00113"/>
</dbReference>
<dbReference type="PANTHER" id="PTHR11587:SF2">
    <property type="entry name" value="ARGININOSUCCINATE SYNTHASE"/>
    <property type="match status" value="1"/>
</dbReference>
<reference evidence="9" key="1">
    <citation type="journal article" date="2015" name="Nature">
        <title>Complex archaea that bridge the gap between prokaryotes and eukaryotes.</title>
        <authorList>
            <person name="Spang A."/>
            <person name="Saw J.H."/>
            <person name="Jorgensen S.L."/>
            <person name="Zaremba-Niedzwiedzka K."/>
            <person name="Martijn J."/>
            <person name="Lind A.E."/>
            <person name="van Eijk R."/>
            <person name="Schleper C."/>
            <person name="Guy L."/>
            <person name="Ettema T.J."/>
        </authorList>
    </citation>
    <scope>NUCLEOTIDE SEQUENCE</scope>
</reference>
<feature type="non-terminal residue" evidence="9">
    <location>
        <position position="1"/>
    </location>
</feature>
<dbReference type="InterPro" id="IPR048268">
    <property type="entry name" value="Arginosuc_syn_C"/>
</dbReference>
<dbReference type="GO" id="GO:0006526">
    <property type="term" value="P:L-arginine biosynthetic process"/>
    <property type="evidence" value="ECO:0007669"/>
    <property type="project" value="UniProtKB-UniPathway"/>
</dbReference>
<dbReference type="SUPFAM" id="SSF69864">
    <property type="entry name" value="Argininosuccinate synthetase, C-terminal domain"/>
    <property type="match status" value="1"/>
</dbReference>
<dbReference type="PANTHER" id="PTHR11587">
    <property type="entry name" value="ARGININOSUCCINATE SYNTHASE"/>
    <property type="match status" value="1"/>
</dbReference>
<comment type="caution">
    <text evidence="9">The sequence shown here is derived from an EMBL/GenBank/DDBJ whole genome shotgun (WGS) entry which is preliminary data.</text>
</comment>
<sequence length="191" mass="21768">NPISLIEYINKKAGASGVGIVDHIEDRVIGIKSREVYETPAATCLIEAQADLEKMVANIIYYMIKYDCVAAINEGPANKLDNDLNMKYALIASPNRLYTPDYLLFSYVGRPDFNIKHSGLSDRAIELYQNLFGANIETIYNDEQSNYYTQIWETGSILSPYLMTNSHLLRNYFNIIYGTVDNLLTRDKYTH</sequence>
<dbReference type="GO" id="GO:0005524">
    <property type="term" value="F:ATP binding"/>
    <property type="evidence" value="ECO:0007669"/>
    <property type="project" value="UniProtKB-KW"/>
</dbReference>
<dbReference type="InterPro" id="IPR024074">
    <property type="entry name" value="AS_cat/multimer_dom_body"/>
</dbReference>
<keyword evidence="5" id="KW-0028">Amino-acid biosynthesis</keyword>